<evidence type="ECO:0000313" key="13">
    <source>
        <dbReference type="Proteomes" id="UP000663852"/>
    </source>
</evidence>
<evidence type="ECO:0000256" key="5">
    <source>
        <dbReference type="ARBA" id="ARBA00022737"/>
    </source>
</evidence>
<dbReference type="EMBL" id="CAJNOJ010000504">
    <property type="protein sequence ID" value="CAF1470198.1"/>
    <property type="molecule type" value="Genomic_DNA"/>
</dbReference>
<evidence type="ECO:0000313" key="12">
    <source>
        <dbReference type="EMBL" id="CAF1470198.1"/>
    </source>
</evidence>
<keyword evidence="9 10" id="KW-0472">Membrane</keyword>
<dbReference type="PROSITE" id="PS50893">
    <property type="entry name" value="ABC_TRANSPORTER_2"/>
    <property type="match status" value="2"/>
</dbReference>
<dbReference type="GO" id="GO:0016020">
    <property type="term" value="C:membrane"/>
    <property type="evidence" value="ECO:0007669"/>
    <property type="project" value="UniProtKB-SubCell"/>
</dbReference>
<dbReference type="CDD" id="cd03263">
    <property type="entry name" value="ABC_subfamily_A"/>
    <property type="match status" value="1"/>
</dbReference>
<comment type="caution">
    <text evidence="12">The sequence shown here is derived from an EMBL/GenBank/DDBJ whole genome shotgun (WGS) entry which is preliminary data.</text>
</comment>
<dbReference type="GO" id="GO:0140359">
    <property type="term" value="F:ABC-type transporter activity"/>
    <property type="evidence" value="ECO:0007669"/>
    <property type="project" value="InterPro"/>
</dbReference>
<comment type="similarity">
    <text evidence="2">Belongs to the ABC transporter superfamily. ABCA family.</text>
</comment>
<dbReference type="FunFam" id="3.40.50.300:FF:000335">
    <property type="entry name" value="ATP binding cassette subfamily A member 5"/>
    <property type="match status" value="1"/>
</dbReference>
<feature type="transmembrane region" description="Helical" evidence="10">
    <location>
        <begin position="143"/>
        <end position="161"/>
    </location>
</feature>
<dbReference type="GO" id="GO:0005319">
    <property type="term" value="F:lipid transporter activity"/>
    <property type="evidence" value="ECO:0007669"/>
    <property type="project" value="TreeGrafter"/>
</dbReference>
<keyword evidence="3" id="KW-0813">Transport</keyword>
<dbReference type="Pfam" id="PF12698">
    <property type="entry name" value="ABC2_membrane_3"/>
    <property type="match status" value="2"/>
</dbReference>
<keyword evidence="8 10" id="KW-1133">Transmembrane helix</keyword>
<evidence type="ECO:0000256" key="6">
    <source>
        <dbReference type="ARBA" id="ARBA00022741"/>
    </source>
</evidence>
<feature type="transmembrane region" description="Helical" evidence="10">
    <location>
        <begin position="884"/>
        <end position="911"/>
    </location>
</feature>
<evidence type="ECO:0000256" key="10">
    <source>
        <dbReference type="SAM" id="Phobius"/>
    </source>
</evidence>
<feature type="transmembrane region" description="Helical" evidence="10">
    <location>
        <begin position="648"/>
        <end position="669"/>
    </location>
</feature>
<feature type="transmembrane region" description="Helical" evidence="10">
    <location>
        <begin position="182"/>
        <end position="205"/>
    </location>
</feature>
<protein>
    <recommendedName>
        <fullName evidence="11">ABC transporter domain-containing protein</fullName>
    </recommendedName>
</protein>
<feature type="transmembrane region" description="Helical" evidence="10">
    <location>
        <begin position="1033"/>
        <end position="1055"/>
    </location>
</feature>
<dbReference type="InterPro" id="IPR003593">
    <property type="entry name" value="AAA+_ATPase"/>
</dbReference>
<dbReference type="InterPro" id="IPR017871">
    <property type="entry name" value="ABC_transporter-like_CS"/>
</dbReference>
<feature type="transmembrane region" description="Helical" evidence="10">
    <location>
        <begin position="931"/>
        <end position="955"/>
    </location>
</feature>
<feature type="transmembrane region" description="Helical" evidence="10">
    <location>
        <begin position="235"/>
        <end position="258"/>
    </location>
</feature>
<evidence type="ECO:0000256" key="8">
    <source>
        <dbReference type="ARBA" id="ARBA00022989"/>
    </source>
</evidence>
<feature type="transmembrane region" description="Helical" evidence="10">
    <location>
        <begin position="843"/>
        <end position="863"/>
    </location>
</feature>
<gene>
    <name evidence="12" type="ORF">EDS130_LOCUS40742</name>
</gene>
<dbReference type="GO" id="GO:0016887">
    <property type="term" value="F:ATP hydrolysis activity"/>
    <property type="evidence" value="ECO:0007669"/>
    <property type="project" value="InterPro"/>
</dbReference>
<accession>A0A815QZZ8</accession>
<keyword evidence="5" id="KW-0677">Repeat</keyword>
<dbReference type="OrthoDB" id="10255969at2759"/>
<feature type="domain" description="ABC transporter" evidence="11">
    <location>
        <begin position="1110"/>
        <end position="1348"/>
    </location>
</feature>
<keyword evidence="4 10" id="KW-0812">Transmembrane</keyword>
<keyword evidence="7" id="KW-0067">ATP-binding</keyword>
<comment type="subcellular location">
    <subcellularLocation>
        <location evidence="1">Membrane</location>
        <topology evidence="1">Multi-pass membrane protein</topology>
    </subcellularLocation>
</comment>
<reference evidence="12" key="1">
    <citation type="submission" date="2021-02" db="EMBL/GenBank/DDBJ databases">
        <authorList>
            <person name="Nowell W R."/>
        </authorList>
    </citation>
    <scope>NUCLEOTIDE SEQUENCE</scope>
</reference>
<evidence type="ECO:0000256" key="1">
    <source>
        <dbReference type="ARBA" id="ARBA00004141"/>
    </source>
</evidence>
<evidence type="ECO:0000256" key="7">
    <source>
        <dbReference type="ARBA" id="ARBA00022840"/>
    </source>
</evidence>
<feature type="transmembrane region" description="Helical" evidence="10">
    <location>
        <begin position="211"/>
        <end position="228"/>
    </location>
</feature>
<organism evidence="12 13">
    <name type="scientific">Adineta ricciae</name>
    <name type="common">Rotifer</name>
    <dbReference type="NCBI Taxonomy" id="249248"/>
    <lineage>
        <taxon>Eukaryota</taxon>
        <taxon>Metazoa</taxon>
        <taxon>Spiralia</taxon>
        <taxon>Gnathifera</taxon>
        <taxon>Rotifera</taxon>
        <taxon>Eurotatoria</taxon>
        <taxon>Bdelloidea</taxon>
        <taxon>Adinetida</taxon>
        <taxon>Adinetidae</taxon>
        <taxon>Adineta</taxon>
    </lineage>
</organism>
<feature type="transmembrane region" description="Helical" evidence="10">
    <location>
        <begin position="967"/>
        <end position="988"/>
    </location>
</feature>
<evidence type="ECO:0000259" key="11">
    <source>
        <dbReference type="PROSITE" id="PS50893"/>
    </source>
</evidence>
<evidence type="ECO:0000256" key="4">
    <source>
        <dbReference type="ARBA" id="ARBA00022692"/>
    </source>
</evidence>
<sequence>MPENGPFYYRAQTIKISKSEYLWKRAPESFCQDYAGFQNYTNRFLAIQYAIDISIIGYVTNKTNLFSKNVFFNHFGCPKAYDDQLNSIYESFVPIYFSMIFLITFMINIGYIVEERENKTKEYLRIYGLRTWINNFVWMCRSMLIYVILISIVTGLSVISIPSSQQRQTSIDRAIFNSTHWTLIWTVLFIYSIELSAFSICFAQLFKRVLLAKLIGFILWIITFIDFYRDVSSVGIRYFSCLFPNLGLLFSLQIILQYERKGTKLMTYKNLYSNLFSYQLYVGLCLLLMIIYSGFYLLLAIYIERIHPGEFGTAKEWNYFFKCSSKAKTNDEESNQNDNNTNHSSELYSMNKTKIPLIKISNLTKKYKNFVAVSDLSLNFYSGEVCSLLGPNGAGKTTITFLIVGMSQPTSGTITIDANARKLFGFCSQSDILYDELSAEEHLKLIGKMRSMNSIFLKESIEKILELINLNEDRDTLTKNLSGGMKRRLSIGMSLFGDPKILIFDEPTAGVQFEYRFFVEKKQNYENEIITKFIQRYIPDVILEKESPIEMIFGIKRNRSKQISRLISELDKRKLNIGIEEYGFSMITIEDVFLKLLREQGENSILSNEIEINHVFNNNYEYEKGFRLTIFRLLALLIKRWQILRRRYNFLLAFFIFPILFQILIVIFIPSAQDTQAAFAHNAHIKDAQVKFNPSSYNPHTVVIYSNDHETYIYKNLINSLEKSGANIDEIHTNDILDYIHDRYLIDEETFINKYQMAFSISFNETLIENPFSYNIYFSTVNFHVMPTSLNIMSSNLFQYYSNSTLKQIETINQPIIIPKESSKYIGDFFDILYCFDVLPLSLFNFIDSIIGIVFIGILILPITQERLNHSKNLQLLTNLSKKIYWLSNIIFDICLCLILSSILTIILKIGSIINSNPQAEIQIYRNIEQIGYYFLIIFMYSLASVPMIYIYSFIQKLVKQTEVTNATSIINLSNIMNQMTWIITVLFPCVNFKRSLYNIRLKSDKYCISVYNSVMFTNYSSNNSWMSIHEPAIGILFIIFSCQMVFWLLVLILIENRILFKSIYHKCWKNKKRETTKSNQWTDTHLDEDVRNERELIINKNTVLDTSIIFVRDLVQGFKKRKEKSMHRQSCTIIDHLNFFVPKQSCFGLLGANGAGKTTLFRMLIGESKPISGDIFINGENINKIKDAIDIGYCPQFNWLINNLTVTETITLFARLKGIRWAELPELCNHMLQIFDLGLYENKQIQELSGGNKRKVSTLLAFMGKSKIVLLDEPTTGLDALAKRKLWNIIRTAHHFDRTVILTSHSMEECEALCTKIGIMKSGQLLCLGNLQKLKQRFGNGYIIQVQLSFDSTDRFLEELLFTFPRTEVQKRYNGTLFCTIPFLTTTEYPLKLSFIFRWFYKKKKEQLIRTFAIKGPTLEDIFIRSVGENRTTIDIGSNEIIYTYL</sequence>
<dbReference type="SUPFAM" id="SSF52540">
    <property type="entry name" value="P-loop containing nucleoside triphosphate hydrolases"/>
    <property type="match status" value="2"/>
</dbReference>
<evidence type="ECO:0000256" key="2">
    <source>
        <dbReference type="ARBA" id="ARBA00008869"/>
    </source>
</evidence>
<proteinExistence type="inferred from homology"/>
<dbReference type="InterPro" id="IPR026082">
    <property type="entry name" value="ABCA"/>
</dbReference>
<feature type="domain" description="ABC transporter" evidence="11">
    <location>
        <begin position="358"/>
        <end position="582"/>
    </location>
</feature>
<feature type="transmembrane region" description="Helical" evidence="10">
    <location>
        <begin position="278"/>
        <end position="303"/>
    </location>
</feature>
<dbReference type="InterPro" id="IPR013525">
    <property type="entry name" value="ABC2_TM"/>
</dbReference>
<dbReference type="GO" id="GO:0005524">
    <property type="term" value="F:ATP binding"/>
    <property type="evidence" value="ECO:0007669"/>
    <property type="project" value="UniProtKB-KW"/>
</dbReference>
<name>A0A815QZZ8_ADIRI</name>
<dbReference type="PROSITE" id="PS00211">
    <property type="entry name" value="ABC_TRANSPORTER_1"/>
    <property type="match status" value="1"/>
</dbReference>
<feature type="transmembrane region" description="Helical" evidence="10">
    <location>
        <begin position="93"/>
        <end position="113"/>
    </location>
</feature>
<dbReference type="Gene3D" id="3.40.50.300">
    <property type="entry name" value="P-loop containing nucleotide triphosphate hydrolases"/>
    <property type="match status" value="2"/>
</dbReference>
<dbReference type="PANTHER" id="PTHR19229">
    <property type="entry name" value="ATP-BINDING CASSETTE TRANSPORTER SUBFAMILY A ABCA"/>
    <property type="match status" value="1"/>
</dbReference>
<dbReference type="Pfam" id="PF00005">
    <property type="entry name" value="ABC_tran"/>
    <property type="match status" value="2"/>
</dbReference>
<keyword evidence="6" id="KW-0547">Nucleotide-binding</keyword>
<dbReference type="InterPro" id="IPR003439">
    <property type="entry name" value="ABC_transporter-like_ATP-bd"/>
</dbReference>
<dbReference type="Proteomes" id="UP000663852">
    <property type="component" value="Unassembled WGS sequence"/>
</dbReference>
<evidence type="ECO:0000256" key="9">
    <source>
        <dbReference type="ARBA" id="ARBA00023136"/>
    </source>
</evidence>
<dbReference type="PANTHER" id="PTHR19229:SF36">
    <property type="entry name" value="ATP-BINDING CASSETTE SUB-FAMILY A MEMBER 2"/>
    <property type="match status" value="1"/>
</dbReference>
<dbReference type="InterPro" id="IPR027417">
    <property type="entry name" value="P-loop_NTPase"/>
</dbReference>
<evidence type="ECO:0000256" key="3">
    <source>
        <dbReference type="ARBA" id="ARBA00022448"/>
    </source>
</evidence>
<dbReference type="SMART" id="SM00382">
    <property type="entry name" value="AAA"/>
    <property type="match status" value="2"/>
</dbReference>